<dbReference type="EMBL" id="CDNC01000037">
    <property type="protein sequence ID" value="CEM62725.1"/>
    <property type="molecule type" value="Genomic_DNA"/>
</dbReference>
<dbReference type="SUPFAM" id="SSF53756">
    <property type="entry name" value="UDP-Glycosyltransferase/glycogen phosphorylase"/>
    <property type="match status" value="1"/>
</dbReference>
<dbReference type="EC" id="5.1.3.23" evidence="3"/>
<dbReference type="PANTHER" id="PTHR43174">
    <property type="entry name" value="UDP-N-ACETYLGLUCOSAMINE 2-EPIMERASE"/>
    <property type="match status" value="1"/>
</dbReference>
<dbReference type="InterPro" id="IPR003331">
    <property type="entry name" value="UDP_GlcNAc_Epimerase_2_dom"/>
</dbReference>
<dbReference type="RefSeq" id="WP_024751993.1">
    <property type="nucleotide sequence ID" value="NZ_CDNC01000037.1"/>
</dbReference>
<evidence type="ECO:0000313" key="3">
    <source>
        <dbReference type="EMBL" id="CEM62725.1"/>
    </source>
</evidence>
<dbReference type="CDD" id="cd03786">
    <property type="entry name" value="GTB_UDP-GlcNAc_2-Epimerase"/>
    <property type="match status" value="1"/>
</dbReference>
<dbReference type="Pfam" id="PF02350">
    <property type="entry name" value="Epimerase_2"/>
    <property type="match status" value="1"/>
</dbReference>
<evidence type="ECO:0000256" key="1">
    <source>
        <dbReference type="RuleBase" id="RU003513"/>
    </source>
</evidence>
<evidence type="ECO:0000313" key="4">
    <source>
        <dbReference type="Proteomes" id="UP000042527"/>
    </source>
</evidence>
<comment type="similarity">
    <text evidence="1">Belongs to the UDP-N-acetylglucosamine 2-epimerase family.</text>
</comment>
<organism evidence="3 4">
    <name type="scientific">Treponema phagedenis</name>
    <dbReference type="NCBI Taxonomy" id="162"/>
    <lineage>
        <taxon>Bacteria</taxon>
        <taxon>Pseudomonadati</taxon>
        <taxon>Spirochaetota</taxon>
        <taxon>Spirochaetia</taxon>
        <taxon>Spirochaetales</taxon>
        <taxon>Treponemataceae</taxon>
        <taxon>Treponema</taxon>
    </lineage>
</organism>
<feature type="domain" description="UDP-N-acetylglucosamine 2-epimerase" evidence="2">
    <location>
        <begin position="30"/>
        <end position="355"/>
    </location>
</feature>
<proteinExistence type="inferred from homology"/>
<accession>A0A0B7H0F6</accession>
<dbReference type="OrthoDB" id="9803238at2"/>
<sequence length="364" mass="40550">MHILTIIGARPQFIKAAVLSRYIKNNPSLGVTETIVHTGQHYDQNMSDIFFTEMDIPQPDYNLHIGSGSHGKMTGLMLERIEELLLELKPDVVLVYGDTNSTLAGALAASKLHIPVAHVEAGLRSFMMTMPEEQNRRLTDHLSTWLFCPTDTAVENLKKEGIISTGGIPSADNKVVCKTGDIMYDASLYYRQKSSPLQTPSNFILLTIHRAENTDNPVRLKNIVDAVNSLSEKRFVFPVHPRTKKILAEHGLHFGSHVTLIEPVGYLEMLKYEEACTAVLTDSGGVQKEAFFFQKPCITMRDTTEWVELVTSGWNTLTGADTKRIVSSIRNIRTPKDYPQLYGDGHTAEKIIEVLQGGTSKNPL</sequence>
<dbReference type="InterPro" id="IPR029767">
    <property type="entry name" value="WecB-like"/>
</dbReference>
<keyword evidence="1 3" id="KW-0413">Isomerase</keyword>
<reference evidence="4" key="1">
    <citation type="submission" date="2015-01" db="EMBL/GenBank/DDBJ databases">
        <authorList>
            <person name="Manzoor Shahid"/>
            <person name="Zubair Saima"/>
        </authorList>
    </citation>
    <scope>NUCLEOTIDE SEQUENCE [LARGE SCALE GENOMIC DNA]</scope>
    <source>
        <strain evidence="4">V1</strain>
    </source>
</reference>
<dbReference type="Proteomes" id="UP000042527">
    <property type="component" value="Unassembled WGS sequence"/>
</dbReference>
<dbReference type="AlphaFoldDB" id="A0A0B7H0F6"/>
<protein>
    <submittedName>
        <fullName evidence="3">UDP-2,3-diacetamido-2,3-dideoxy-D-glucuronate 2-epimerase</fullName>
        <ecNumber evidence="3">5.1.3.23</ecNumber>
    </submittedName>
</protein>
<dbReference type="GO" id="GO:0016853">
    <property type="term" value="F:isomerase activity"/>
    <property type="evidence" value="ECO:0007669"/>
    <property type="project" value="UniProtKB-KW"/>
</dbReference>
<keyword evidence="4" id="KW-1185">Reference proteome</keyword>
<dbReference type="PANTHER" id="PTHR43174:SF1">
    <property type="entry name" value="UDP-N-ACETYLGLUCOSAMINE 2-EPIMERASE"/>
    <property type="match status" value="1"/>
</dbReference>
<evidence type="ECO:0000259" key="2">
    <source>
        <dbReference type="Pfam" id="PF02350"/>
    </source>
</evidence>
<dbReference type="Gene3D" id="3.40.50.2000">
    <property type="entry name" value="Glycogen Phosphorylase B"/>
    <property type="match status" value="2"/>
</dbReference>
<dbReference type="NCBIfam" id="TIGR00236">
    <property type="entry name" value="wecB"/>
    <property type="match status" value="1"/>
</dbReference>
<gene>
    <name evidence="3" type="primary">wbpI</name>
    <name evidence="3" type="ORF">TPHV1_420006</name>
</gene>
<name>A0A0B7H0F6_TREPH</name>